<proteinExistence type="predicted"/>
<dbReference type="Proteomes" id="UP000586095">
    <property type="component" value="Unassembled WGS sequence"/>
</dbReference>
<comment type="caution">
    <text evidence="1">The sequence shown here is derived from an EMBL/GenBank/DDBJ whole genome shotgun (WGS) entry which is preliminary data.</text>
</comment>
<reference evidence="1 2" key="1">
    <citation type="submission" date="2020-07" db="EMBL/GenBank/DDBJ databases">
        <title>Sequencing the genomes of 1000 actinobacteria strains.</title>
        <authorList>
            <person name="Klenk H.-P."/>
        </authorList>
    </citation>
    <scope>NUCLEOTIDE SEQUENCE [LARGE SCALE GENOMIC DNA]</scope>
    <source>
        <strain evidence="1 2">DSM 17380</strain>
    </source>
</reference>
<dbReference type="RefSeq" id="WP_183075224.1">
    <property type="nucleotide sequence ID" value="NZ_BAAALZ010000001.1"/>
</dbReference>
<evidence type="ECO:0000313" key="1">
    <source>
        <dbReference type="EMBL" id="NYD27069.1"/>
    </source>
</evidence>
<protein>
    <submittedName>
        <fullName evidence="1">Preprotein translocase subunit YajC</fullName>
    </submittedName>
</protein>
<gene>
    <name evidence="1" type="ORF">BJ960_001872</name>
</gene>
<sequence length="58" mass="6215">MNEAAELKIGDDVVAVAGARGTIVDINDMSNGEKVYGVVDVNGTVRYYTEAGIKHFQL</sequence>
<keyword evidence="2" id="KW-1185">Reference proteome</keyword>
<evidence type="ECO:0000313" key="2">
    <source>
        <dbReference type="Proteomes" id="UP000586095"/>
    </source>
</evidence>
<organism evidence="1 2">
    <name type="scientific">Leucobacter aridicollis</name>
    <dbReference type="NCBI Taxonomy" id="283878"/>
    <lineage>
        <taxon>Bacteria</taxon>
        <taxon>Bacillati</taxon>
        <taxon>Actinomycetota</taxon>
        <taxon>Actinomycetes</taxon>
        <taxon>Micrococcales</taxon>
        <taxon>Microbacteriaceae</taxon>
        <taxon>Leucobacter</taxon>
    </lineage>
</organism>
<name>A0A852R9I3_9MICO</name>
<dbReference type="AlphaFoldDB" id="A0A852R9I3"/>
<dbReference type="EMBL" id="JACCBD010000001">
    <property type="protein sequence ID" value="NYD27069.1"/>
    <property type="molecule type" value="Genomic_DNA"/>
</dbReference>
<accession>A0A852R9I3</accession>